<name>U7QDY4_9CYAN</name>
<keyword evidence="4 10" id="KW-0808">Transferase</keyword>
<dbReference type="PANTHER" id="PTHR33908:SF11">
    <property type="entry name" value="MEMBRANE PROTEIN"/>
    <property type="match status" value="1"/>
</dbReference>
<feature type="transmembrane region" description="Helical" evidence="9">
    <location>
        <begin position="316"/>
        <end position="333"/>
    </location>
</feature>
<feature type="transmembrane region" description="Helical" evidence="9">
    <location>
        <begin position="370"/>
        <end position="388"/>
    </location>
</feature>
<evidence type="ECO:0000256" key="9">
    <source>
        <dbReference type="SAM" id="Phobius"/>
    </source>
</evidence>
<evidence type="ECO:0000256" key="1">
    <source>
        <dbReference type="ARBA" id="ARBA00004651"/>
    </source>
</evidence>
<evidence type="ECO:0000256" key="7">
    <source>
        <dbReference type="ARBA" id="ARBA00023136"/>
    </source>
</evidence>
<keyword evidence="5 9" id="KW-0812">Transmembrane</keyword>
<comment type="subcellular location">
    <subcellularLocation>
        <location evidence="1">Cell membrane</location>
        <topology evidence="1">Multi-pass membrane protein</topology>
    </subcellularLocation>
</comment>
<gene>
    <name evidence="10" type="ORF">M595_4812</name>
</gene>
<keyword evidence="2" id="KW-1003">Cell membrane</keyword>
<feature type="transmembrane region" description="Helical" evidence="9">
    <location>
        <begin position="282"/>
        <end position="304"/>
    </location>
</feature>
<dbReference type="EMBL" id="AUZM01000063">
    <property type="protein sequence ID" value="ERT05245.1"/>
    <property type="molecule type" value="Genomic_DNA"/>
</dbReference>
<evidence type="ECO:0000313" key="10">
    <source>
        <dbReference type="EMBL" id="ERT05245.1"/>
    </source>
</evidence>
<accession>U7QDY4</accession>
<evidence type="ECO:0000256" key="4">
    <source>
        <dbReference type="ARBA" id="ARBA00022679"/>
    </source>
</evidence>
<dbReference type="Proteomes" id="UP000017127">
    <property type="component" value="Unassembled WGS sequence"/>
</dbReference>
<feature type="transmembrane region" description="Helical" evidence="9">
    <location>
        <begin position="97"/>
        <end position="116"/>
    </location>
</feature>
<reference evidence="10 11" key="1">
    <citation type="journal article" date="2013" name="Front. Microbiol.">
        <title>Comparative genomic analyses of the cyanobacterium, Lyngbya aestuarii BL J, a powerful hydrogen producer.</title>
        <authorList>
            <person name="Kothari A."/>
            <person name="Vaughn M."/>
            <person name="Garcia-Pichel F."/>
        </authorList>
    </citation>
    <scope>NUCLEOTIDE SEQUENCE [LARGE SCALE GENOMIC DNA]</scope>
    <source>
        <strain evidence="10 11">BL J</strain>
    </source>
</reference>
<keyword evidence="7 9" id="KW-0472">Membrane</keyword>
<feature type="compositionally biased region" description="Polar residues" evidence="8">
    <location>
        <begin position="534"/>
        <end position="545"/>
    </location>
</feature>
<sequence length="545" mass="61705">MKDSSIKQWLPITIVMGLAIVLRFYQLGTEGVHIDEMLSIRDSEDFQFSFPYNRPLFYMLLNFWMQFGSSDAWLRSMSVVFTIGAVWLTYRLGCRVVGESTGVIAALMMALSPLFINHAQEIRMYGLITFLSVAGSLALCHFLERPTYLALGLWILARIGLLLSNANNVLILLPDTILLAWQFRKQLHWFVVSAVSMGVVSLSFFPVVLSMTAGGAYGEYMETTAGQYSRPGLLAVVGELVQVTVYWPLRNLINSNTIALENEGLSDTSLLNKLFSTQALSLLFYAGFTLVLIGILAVALYSLVADQQRSEKLRWVAFWGLLPVTCTLILSYISDPIWKSRYLLFVDPYLLILLAAGFVMIWYWRRLLAMVIAVAYFVAVSGGLSAYYTTSYRTDWKGAVEIIEENKQPNDAILVYSIPLGYDYAFQRYYQGSLPVYHVEFKNQIPQFQADKQSFRVQDGAESSQTPDRLWLLCWSNCNKQAAELDRMSQVLLGESFEIQDRQVLKSLEYVWIDLSLRTPNSTQSFSPLAPDQGSGQISPVYTRR</sequence>
<dbReference type="InterPro" id="IPR050297">
    <property type="entry name" value="LipidA_mod_glycosyltrf_83"/>
</dbReference>
<feature type="transmembrane region" description="Helical" evidence="9">
    <location>
        <begin position="342"/>
        <end position="364"/>
    </location>
</feature>
<evidence type="ECO:0000256" key="6">
    <source>
        <dbReference type="ARBA" id="ARBA00022989"/>
    </source>
</evidence>
<dbReference type="PANTHER" id="PTHR33908">
    <property type="entry name" value="MANNOSYLTRANSFERASE YKCB-RELATED"/>
    <property type="match status" value="1"/>
</dbReference>
<keyword evidence="6 9" id="KW-1133">Transmembrane helix</keyword>
<feature type="transmembrane region" description="Helical" evidence="9">
    <location>
        <begin position="187"/>
        <end position="209"/>
    </location>
</feature>
<organism evidence="10 11">
    <name type="scientific">Lyngbya aestuarii BL J</name>
    <dbReference type="NCBI Taxonomy" id="1348334"/>
    <lineage>
        <taxon>Bacteria</taxon>
        <taxon>Bacillati</taxon>
        <taxon>Cyanobacteriota</taxon>
        <taxon>Cyanophyceae</taxon>
        <taxon>Oscillatoriophycideae</taxon>
        <taxon>Oscillatoriales</taxon>
        <taxon>Microcoleaceae</taxon>
        <taxon>Lyngbya</taxon>
    </lineage>
</organism>
<keyword evidence="3 10" id="KW-0328">Glycosyltransferase</keyword>
<feature type="transmembrane region" description="Helical" evidence="9">
    <location>
        <begin position="9"/>
        <end position="28"/>
    </location>
</feature>
<feature type="region of interest" description="Disordered" evidence="8">
    <location>
        <begin position="523"/>
        <end position="545"/>
    </location>
</feature>
<evidence type="ECO:0000313" key="11">
    <source>
        <dbReference type="Proteomes" id="UP000017127"/>
    </source>
</evidence>
<comment type="caution">
    <text evidence="10">The sequence shown here is derived from an EMBL/GenBank/DDBJ whole genome shotgun (WGS) entry which is preliminary data.</text>
</comment>
<evidence type="ECO:0000256" key="5">
    <source>
        <dbReference type="ARBA" id="ARBA00022692"/>
    </source>
</evidence>
<evidence type="ECO:0000256" key="8">
    <source>
        <dbReference type="SAM" id="MobiDB-lite"/>
    </source>
</evidence>
<dbReference type="AlphaFoldDB" id="U7QDY4"/>
<feature type="transmembrane region" description="Helical" evidence="9">
    <location>
        <begin position="122"/>
        <end position="143"/>
    </location>
</feature>
<evidence type="ECO:0000256" key="2">
    <source>
        <dbReference type="ARBA" id="ARBA00022475"/>
    </source>
</evidence>
<evidence type="ECO:0000256" key="3">
    <source>
        <dbReference type="ARBA" id="ARBA00022676"/>
    </source>
</evidence>
<dbReference type="GO" id="GO:0005886">
    <property type="term" value="C:plasma membrane"/>
    <property type="evidence" value="ECO:0007669"/>
    <property type="project" value="UniProtKB-SubCell"/>
</dbReference>
<feature type="transmembrane region" description="Helical" evidence="9">
    <location>
        <begin position="72"/>
        <end position="90"/>
    </location>
</feature>
<feature type="transmembrane region" description="Helical" evidence="9">
    <location>
        <begin position="155"/>
        <end position="181"/>
    </location>
</feature>
<dbReference type="GO" id="GO:0009103">
    <property type="term" value="P:lipopolysaccharide biosynthetic process"/>
    <property type="evidence" value="ECO:0007669"/>
    <property type="project" value="UniProtKB-ARBA"/>
</dbReference>
<dbReference type="GO" id="GO:0016763">
    <property type="term" value="F:pentosyltransferase activity"/>
    <property type="evidence" value="ECO:0007669"/>
    <property type="project" value="TreeGrafter"/>
</dbReference>
<proteinExistence type="predicted"/>
<protein>
    <submittedName>
        <fullName evidence="10">Dolichyl-phosphate-mannose-mannosyltransferase family protein</fullName>
    </submittedName>
</protein>
<keyword evidence="11" id="KW-1185">Reference proteome</keyword>